<dbReference type="PANTHER" id="PTHR43630:SF1">
    <property type="entry name" value="POLY-BETA-1,6-N-ACETYL-D-GLUCOSAMINE SYNTHASE"/>
    <property type="match status" value="1"/>
</dbReference>
<organism evidence="5 6">
    <name type="scientific">Candidatus Criblamydia sequanensis CRIB-18</name>
    <dbReference type="NCBI Taxonomy" id="1437425"/>
    <lineage>
        <taxon>Bacteria</taxon>
        <taxon>Pseudomonadati</taxon>
        <taxon>Chlamydiota</taxon>
        <taxon>Chlamydiia</taxon>
        <taxon>Parachlamydiales</taxon>
        <taxon>Candidatus Criblamydiaceae</taxon>
        <taxon>Candidatus Criblamydia</taxon>
    </lineage>
</organism>
<keyword evidence="2 5" id="KW-0328">Glycosyltransferase</keyword>
<dbReference type="eggNOG" id="COG1216">
    <property type="taxonomic scope" value="Bacteria"/>
</dbReference>
<sequence>MTVGVAIITHNAKKHLPFCLPPLLRSGLNPKILLVNSSSQDGTVEEAKQMGVETLVIPRAEFNHGKTRNLACSYLNTDIVVMMTPDAYPQHDDFIEKLVDPILRKKASLTYARQLPHTNAKTLESFVRYFNYGEKSELRGLSSIRKKGSTAFFCSNSAAAYSKEALDSVGGFQDVLLGEDTLACAHLILKGHSVAYVADAIVKHSHSYTLKDEFKRAFDTGLARASYDLPKLKSIRSLGYLYLIEMLKFLKKEKPSLIPYGMMHLTAKTLGYLIGSKSKDAPLSLKKRLSSQDFYWS</sequence>
<accession>A0A090D2L8</accession>
<dbReference type="GO" id="GO:0016757">
    <property type="term" value="F:glycosyltransferase activity"/>
    <property type="evidence" value="ECO:0007669"/>
    <property type="project" value="UniProtKB-KW"/>
</dbReference>
<dbReference type="InterPro" id="IPR029044">
    <property type="entry name" value="Nucleotide-diphossugar_trans"/>
</dbReference>
<evidence type="ECO:0000256" key="2">
    <source>
        <dbReference type="ARBA" id="ARBA00022676"/>
    </source>
</evidence>
<dbReference type="AlphaFoldDB" id="A0A090D2L8"/>
<dbReference type="OrthoDB" id="9790005at2"/>
<proteinExistence type="inferred from homology"/>
<protein>
    <submittedName>
        <fullName evidence="5">O antigen biosynthesis rhamnosyltransferase</fullName>
        <ecNumber evidence="5">2.4.1.-</ecNumber>
    </submittedName>
</protein>
<dbReference type="SUPFAM" id="SSF53448">
    <property type="entry name" value="Nucleotide-diphospho-sugar transferases"/>
    <property type="match status" value="1"/>
</dbReference>
<dbReference type="PANTHER" id="PTHR43630">
    <property type="entry name" value="POLY-BETA-1,6-N-ACETYL-D-GLUCOSAMINE SYNTHASE"/>
    <property type="match status" value="1"/>
</dbReference>
<dbReference type="InterPro" id="IPR001173">
    <property type="entry name" value="Glyco_trans_2-like"/>
</dbReference>
<dbReference type="EC" id="2.4.1.-" evidence="5"/>
<comment type="caution">
    <text evidence="5">The sequence shown here is derived from an EMBL/GenBank/DDBJ whole genome shotgun (WGS) entry which is preliminary data.</text>
</comment>
<feature type="domain" description="Glycosyltransferase 2-like" evidence="4">
    <location>
        <begin position="5"/>
        <end position="169"/>
    </location>
</feature>
<evidence type="ECO:0000259" key="4">
    <source>
        <dbReference type="Pfam" id="PF00535"/>
    </source>
</evidence>
<evidence type="ECO:0000313" key="5">
    <source>
        <dbReference type="EMBL" id="CDR34488.1"/>
    </source>
</evidence>
<dbReference type="STRING" id="1437425.CSEC_1675"/>
<dbReference type="RefSeq" id="WP_053331930.1">
    <property type="nucleotide sequence ID" value="NZ_CCEJ010000008.1"/>
</dbReference>
<name>A0A090D2L8_9BACT</name>
<comment type="similarity">
    <text evidence="1">Belongs to the glycosyltransferase 2 family.</text>
</comment>
<keyword evidence="3 5" id="KW-0808">Transferase</keyword>
<evidence type="ECO:0000313" key="6">
    <source>
        <dbReference type="Proteomes" id="UP000031552"/>
    </source>
</evidence>
<reference evidence="5" key="1">
    <citation type="submission" date="2013-12" db="EMBL/GenBank/DDBJ databases">
        <authorList>
            <person name="Linke B."/>
        </authorList>
    </citation>
    <scope>NUCLEOTIDE SEQUENCE [LARGE SCALE GENOMIC DNA]</scope>
    <source>
        <strain evidence="5">CRIB-18</strain>
    </source>
</reference>
<dbReference type="EMBL" id="CCEJ010000008">
    <property type="protein sequence ID" value="CDR34488.1"/>
    <property type="molecule type" value="Genomic_DNA"/>
</dbReference>
<dbReference type="Pfam" id="PF00535">
    <property type="entry name" value="Glycos_transf_2"/>
    <property type="match status" value="1"/>
</dbReference>
<dbReference type="Gene3D" id="3.90.550.10">
    <property type="entry name" value="Spore Coat Polysaccharide Biosynthesis Protein SpsA, Chain A"/>
    <property type="match status" value="1"/>
</dbReference>
<gene>
    <name evidence="5" type="primary">rfbN</name>
    <name evidence="5" type="ORF">CSEC_1675</name>
</gene>
<evidence type="ECO:0000256" key="3">
    <source>
        <dbReference type="ARBA" id="ARBA00022679"/>
    </source>
</evidence>
<keyword evidence="6" id="KW-1185">Reference proteome</keyword>
<evidence type="ECO:0000256" key="1">
    <source>
        <dbReference type="ARBA" id="ARBA00006739"/>
    </source>
</evidence>
<reference evidence="5" key="2">
    <citation type="submission" date="2014-09" db="EMBL/GenBank/DDBJ databases">
        <title>Criblamydia sequanensis harbors a mega-plasmid encoding arsenite resistance.</title>
        <authorList>
            <person name="Bertelli C."/>
            <person name="Goesmann A."/>
            <person name="Greub G."/>
        </authorList>
    </citation>
    <scope>NUCLEOTIDE SEQUENCE [LARGE SCALE GENOMIC DNA]</scope>
    <source>
        <strain evidence="5">CRIB-18</strain>
    </source>
</reference>
<dbReference type="Proteomes" id="UP000031552">
    <property type="component" value="Unassembled WGS sequence"/>
</dbReference>